<protein>
    <submittedName>
        <fullName evidence="1">Uncharacterized protein</fullName>
    </submittedName>
</protein>
<proteinExistence type="predicted"/>
<dbReference type="EMBL" id="GL377302">
    <property type="protein sequence ID" value="EFJ04000.1"/>
    <property type="molecule type" value="Genomic_DNA"/>
</dbReference>
<dbReference type="KEGG" id="scm:SCHCO_02564665"/>
<evidence type="ECO:0000313" key="1">
    <source>
        <dbReference type="EMBL" id="EFJ04000.1"/>
    </source>
</evidence>
<dbReference type="OMA" id="WSASELW"/>
<dbReference type="InParanoid" id="D8PKL9"/>
<dbReference type="AlphaFoldDB" id="D8PKL9"/>
<feature type="non-terminal residue" evidence="1">
    <location>
        <position position="504"/>
    </location>
</feature>
<dbReference type="RefSeq" id="XP_003038902.1">
    <property type="nucleotide sequence ID" value="XM_003038856.1"/>
</dbReference>
<accession>D8PKL9</accession>
<sequence>MDRDESFLAGSCARCRDTLEVSTSAWDSLRSGWRPSCNAEVEATMSKARRRISAIDEEVVALLDRVSRLTDTKAALRRKLDHQQGLLAPIRRLPVELVMQIFDFACVDTHKDFKQKLPMILSLSSVSKLWRDIAIGMSEIWAALPVSWAQRMLDLWSKPMQRAVINRVQVYLSRVGNATVTDPLLFIIRSPPTLELFQVAMEFSDSFQVLKVLEYGFFKTFGNRSLARLEKVQGDVGVLSPPETDEHCVFMRAPRLWNLSVTNLYNLPKEHNLQFPWSQIKSLTTRCTNAYAFDALVAKCSNLRRWKHDQDDGDDFDNDDTMQIPSSPITSHLRLERLRTLVVTLDDPNDRQHTWLLDRLTTPSLNKLFIEWAEDSVPRPEEGHALYPHPCPLSTFLARTTRLRTLSLKNSNKQEQEYIFSRNAPTSIVELSVSGALGAPLATSSVVNLRARGVLPALLQLFVKDVEDVEGVWDIVRKINAERAPNDSPLFLVDVNGPLDLVPP</sequence>
<keyword evidence="2" id="KW-1185">Reference proteome</keyword>
<name>D8PKL9_SCHCM</name>
<organism evidence="2">
    <name type="scientific">Schizophyllum commune (strain H4-8 / FGSC 9210)</name>
    <name type="common">Split gill fungus</name>
    <dbReference type="NCBI Taxonomy" id="578458"/>
    <lineage>
        <taxon>Eukaryota</taxon>
        <taxon>Fungi</taxon>
        <taxon>Dikarya</taxon>
        <taxon>Basidiomycota</taxon>
        <taxon>Agaricomycotina</taxon>
        <taxon>Agaricomycetes</taxon>
        <taxon>Agaricomycetidae</taxon>
        <taxon>Agaricales</taxon>
        <taxon>Schizophyllaceae</taxon>
        <taxon>Schizophyllum</taxon>
    </lineage>
</organism>
<dbReference type="OrthoDB" id="3057283at2759"/>
<dbReference type="VEuPathDB" id="FungiDB:SCHCODRAFT_02564665"/>
<reference evidence="1 2" key="1">
    <citation type="journal article" date="2010" name="Nat. Biotechnol.">
        <title>Genome sequence of the model mushroom Schizophyllum commune.</title>
        <authorList>
            <person name="Ohm R.A."/>
            <person name="de Jong J.F."/>
            <person name="Lugones L.G."/>
            <person name="Aerts A."/>
            <person name="Kothe E."/>
            <person name="Stajich J.E."/>
            <person name="de Vries R.P."/>
            <person name="Record E."/>
            <person name="Levasseur A."/>
            <person name="Baker S.E."/>
            <person name="Bartholomew K.A."/>
            <person name="Coutinho P.M."/>
            <person name="Erdmann S."/>
            <person name="Fowler T.J."/>
            <person name="Gathman A.C."/>
            <person name="Lombard V."/>
            <person name="Henrissat B."/>
            <person name="Knabe N."/>
            <person name="Kuees U."/>
            <person name="Lilly W.W."/>
            <person name="Lindquist E."/>
            <person name="Lucas S."/>
            <person name="Magnuson J.K."/>
            <person name="Piumi F."/>
            <person name="Raudaskoski M."/>
            <person name="Salamov A."/>
            <person name="Schmutz J."/>
            <person name="Schwarze F.W.M.R."/>
            <person name="vanKuyk P.A."/>
            <person name="Horton J.S."/>
            <person name="Grigoriev I.V."/>
            <person name="Woesten H.A.B."/>
        </authorList>
    </citation>
    <scope>NUCLEOTIDE SEQUENCE [LARGE SCALE GENOMIC DNA]</scope>
    <source>
        <strain evidence="2">H4-8 / FGSC 9210</strain>
    </source>
</reference>
<dbReference type="HOGENOM" id="CLU_540957_0_0_1"/>
<dbReference type="GeneID" id="9594850"/>
<evidence type="ECO:0000313" key="2">
    <source>
        <dbReference type="Proteomes" id="UP000007431"/>
    </source>
</evidence>
<dbReference type="Proteomes" id="UP000007431">
    <property type="component" value="Unassembled WGS sequence"/>
</dbReference>
<gene>
    <name evidence="1" type="ORF">SCHCODRAFT_104478</name>
</gene>